<evidence type="ECO:0000256" key="1">
    <source>
        <dbReference type="SAM" id="MobiDB-lite"/>
    </source>
</evidence>
<accession>A0A6C0ABZ2</accession>
<name>A0A6C0ABZ2_9ZZZZ</name>
<dbReference type="AlphaFoldDB" id="A0A6C0ABZ2"/>
<dbReference type="EMBL" id="MN740543">
    <property type="protein sequence ID" value="QHS77236.1"/>
    <property type="molecule type" value="Genomic_DNA"/>
</dbReference>
<reference evidence="2" key="1">
    <citation type="journal article" date="2020" name="Nature">
        <title>Giant virus diversity and host interactions through global metagenomics.</title>
        <authorList>
            <person name="Schulz F."/>
            <person name="Roux S."/>
            <person name="Paez-Espino D."/>
            <person name="Jungbluth S."/>
            <person name="Walsh D.A."/>
            <person name="Denef V.J."/>
            <person name="McMahon K.D."/>
            <person name="Konstantinidis K.T."/>
            <person name="Eloe-Fadrosh E.A."/>
            <person name="Kyrpides N.C."/>
            <person name="Woyke T."/>
        </authorList>
    </citation>
    <scope>NUCLEOTIDE SEQUENCE</scope>
    <source>
        <strain evidence="2">GVMAG-S-1004661-13</strain>
    </source>
</reference>
<organism evidence="2">
    <name type="scientific">viral metagenome</name>
    <dbReference type="NCBI Taxonomy" id="1070528"/>
    <lineage>
        <taxon>unclassified sequences</taxon>
        <taxon>metagenomes</taxon>
        <taxon>organismal metagenomes</taxon>
    </lineage>
</organism>
<feature type="region of interest" description="Disordered" evidence="1">
    <location>
        <begin position="238"/>
        <end position="260"/>
    </location>
</feature>
<feature type="compositionally biased region" description="Low complexity" evidence="1">
    <location>
        <begin position="251"/>
        <end position="260"/>
    </location>
</feature>
<protein>
    <submittedName>
        <fullName evidence="2">Uncharacterized protein</fullName>
    </submittedName>
</protein>
<proteinExistence type="predicted"/>
<evidence type="ECO:0000313" key="2">
    <source>
        <dbReference type="EMBL" id="QHS77236.1"/>
    </source>
</evidence>
<sequence>MATVKAQAENKHEVINILKELPLPEISNGNESLWNIGLSPLGVLIETLAKIGQTHPKRNAFEITFSEAYINRILPIVKVYSDFYQENKDKFNNDNKNLDNMLWNFIVKRRVPTYISKETYNCRKTLSEANNHVSAICAAIESRLEYFTEKLFGCKLSKLNVGSIPKTLSWTDKDHNKECTEWMKNSLCPFLINISILSFDITSDIRSYISIAKKSATDEQVKKGLALKKSENAYIPPHLRKHSSGQPIRKSVSQPVPQPVSQPIQQSISPILNPFTIALVNTPDGIRFVPLQQQLQNMTIAN</sequence>